<sequence length="163" mass="18386">MTITLIAAVASNGVIGNNNELIWRLPADMKYFRQHTIGKPVLMGRKTFESLGKPLKDRTNVILSRTLQEAPEGCELVRTIPEAIAKYGEDELMVIGGGDIYKQALGIADRLQLTEIAQDFEGDTYFPFFDREEWKLVSREVGTQDDKNLLPFAFCVYERAIAK</sequence>
<dbReference type="GO" id="GO:0046452">
    <property type="term" value="P:dihydrofolate metabolic process"/>
    <property type="evidence" value="ECO:0007669"/>
    <property type="project" value="TreeGrafter"/>
</dbReference>
<evidence type="ECO:0000259" key="9">
    <source>
        <dbReference type="PROSITE" id="PS51330"/>
    </source>
</evidence>
<dbReference type="RefSeq" id="WP_169278875.1">
    <property type="nucleotide sequence ID" value="NZ_CP051680.1"/>
</dbReference>
<dbReference type="EMBL" id="CP051680">
    <property type="protein sequence ID" value="QJD82577.1"/>
    <property type="molecule type" value="Genomic_DNA"/>
</dbReference>
<evidence type="ECO:0000313" key="10">
    <source>
        <dbReference type="EMBL" id="QJD82577.1"/>
    </source>
</evidence>
<dbReference type="GO" id="GO:0005829">
    <property type="term" value="C:cytosol"/>
    <property type="evidence" value="ECO:0007669"/>
    <property type="project" value="TreeGrafter"/>
</dbReference>
<dbReference type="GO" id="GO:0006730">
    <property type="term" value="P:one-carbon metabolic process"/>
    <property type="evidence" value="ECO:0007669"/>
    <property type="project" value="UniProtKB-KW"/>
</dbReference>
<evidence type="ECO:0000256" key="2">
    <source>
        <dbReference type="ARBA" id="ARBA00009539"/>
    </source>
</evidence>
<evidence type="ECO:0000256" key="5">
    <source>
        <dbReference type="ARBA" id="ARBA00022857"/>
    </source>
</evidence>
<evidence type="ECO:0000256" key="7">
    <source>
        <dbReference type="ARBA" id="ARBA00025067"/>
    </source>
</evidence>
<dbReference type="KEGG" id="cheb:HH215_04805"/>
<dbReference type="SUPFAM" id="SSF53597">
    <property type="entry name" value="Dihydrofolate reductase-like"/>
    <property type="match status" value="1"/>
</dbReference>
<organism evidence="10 11">
    <name type="scientific">Cohnella herbarum</name>
    <dbReference type="NCBI Taxonomy" id="2728023"/>
    <lineage>
        <taxon>Bacteria</taxon>
        <taxon>Bacillati</taxon>
        <taxon>Bacillota</taxon>
        <taxon>Bacilli</taxon>
        <taxon>Bacillales</taxon>
        <taxon>Paenibacillaceae</taxon>
        <taxon>Cohnella</taxon>
    </lineage>
</organism>
<dbReference type="InterPro" id="IPR001796">
    <property type="entry name" value="DHFR_dom"/>
</dbReference>
<reference evidence="10 11" key="1">
    <citation type="submission" date="2020-04" db="EMBL/GenBank/DDBJ databases">
        <title>Genome sequencing of novel species.</title>
        <authorList>
            <person name="Heo J."/>
            <person name="Kim S.-J."/>
            <person name="Kim J.-S."/>
            <person name="Hong S.-B."/>
            <person name="Kwon S.-W."/>
        </authorList>
    </citation>
    <scope>NUCLEOTIDE SEQUENCE [LARGE SCALE GENOMIC DNA]</scope>
    <source>
        <strain evidence="10 11">MFER-1</strain>
    </source>
</reference>
<dbReference type="UniPathway" id="UPA00077">
    <property type="reaction ID" value="UER00158"/>
</dbReference>
<keyword evidence="11" id="KW-1185">Reference proteome</keyword>
<evidence type="ECO:0000256" key="3">
    <source>
        <dbReference type="ARBA" id="ARBA00012856"/>
    </source>
</evidence>
<keyword evidence="5 8" id="KW-0521">NADP</keyword>
<evidence type="ECO:0000256" key="4">
    <source>
        <dbReference type="ARBA" id="ARBA00022563"/>
    </source>
</evidence>
<comment type="function">
    <text evidence="7 8">Key enzyme in folate metabolism. Catalyzes an essential reaction for de novo glycine and purine synthesis, and for DNA precursor synthesis.</text>
</comment>
<dbReference type="Pfam" id="PF00186">
    <property type="entry name" value="DHFR_1"/>
    <property type="match status" value="1"/>
</dbReference>
<dbReference type="InterPro" id="IPR024072">
    <property type="entry name" value="DHFR-like_dom_sf"/>
</dbReference>
<protein>
    <recommendedName>
        <fullName evidence="3 8">Dihydrofolate reductase</fullName>
        <ecNumber evidence="3 8">1.5.1.3</ecNumber>
    </recommendedName>
</protein>
<dbReference type="InterPro" id="IPR012259">
    <property type="entry name" value="DHFR"/>
</dbReference>
<keyword evidence="6 8" id="KW-0560">Oxidoreductase</keyword>
<comment type="catalytic activity">
    <reaction evidence="8">
        <text>(6S)-5,6,7,8-tetrahydrofolate + NADP(+) = 7,8-dihydrofolate + NADPH + H(+)</text>
        <dbReference type="Rhea" id="RHEA:15009"/>
        <dbReference type="ChEBI" id="CHEBI:15378"/>
        <dbReference type="ChEBI" id="CHEBI:57451"/>
        <dbReference type="ChEBI" id="CHEBI:57453"/>
        <dbReference type="ChEBI" id="CHEBI:57783"/>
        <dbReference type="ChEBI" id="CHEBI:58349"/>
        <dbReference type="EC" id="1.5.1.3"/>
    </reaction>
</comment>
<dbReference type="GO" id="GO:0004146">
    <property type="term" value="F:dihydrofolate reductase activity"/>
    <property type="evidence" value="ECO:0007669"/>
    <property type="project" value="UniProtKB-EC"/>
</dbReference>
<gene>
    <name evidence="10" type="ORF">HH215_04805</name>
</gene>
<dbReference type="PIRSF" id="PIRSF000194">
    <property type="entry name" value="DHFR"/>
    <property type="match status" value="1"/>
</dbReference>
<evidence type="ECO:0000256" key="1">
    <source>
        <dbReference type="ARBA" id="ARBA00004903"/>
    </source>
</evidence>
<dbReference type="PANTHER" id="PTHR48069">
    <property type="entry name" value="DIHYDROFOLATE REDUCTASE"/>
    <property type="match status" value="1"/>
</dbReference>
<dbReference type="AlphaFoldDB" id="A0A7Z2VGB0"/>
<feature type="domain" description="DHFR" evidence="9">
    <location>
        <begin position="2"/>
        <end position="159"/>
    </location>
</feature>
<proteinExistence type="inferred from homology"/>
<evidence type="ECO:0000313" key="11">
    <source>
        <dbReference type="Proteomes" id="UP000502248"/>
    </source>
</evidence>
<dbReference type="GO" id="GO:0046655">
    <property type="term" value="P:folic acid metabolic process"/>
    <property type="evidence" value="ECO:0007669"/>
    <property type="project" value="TreeGrafter"/>
</dbReference>
<dbReference type="Gene3D" id="3.40.430.10">
    <property type="entry name" value="Dihydrofolate Reductase, subunit A"/>
    <property type="match status" value="1"/>
</dbReference>
<dbReference type="CDD" id="cd00209">
    <property type="entry name" value="DHFR"/>
    <property type="match status" value="1"/>
</dbReference>
<comment type="pathway">
    <text evidence="1 8">Cofactor biosynthesis; tetrahydrofolate biosynthesis; 5,6,7,8-tetrahydrofolate from 7,8-dihydrofolate: step 1/1.</text>
</comment>
<dbReference type="PROSITE" id="PS51330">
    <property type="entry name" value="DHFR_2"/>
    <property type="match status" value="1"/>
</dbReference>
<dbReference type="Proteomes" id="UP000502248">
    <property type="component" value="Chromosome"/>
</dbReference>
<evidence type="ECO:0000256" key="6">
    <source>
        <dbReference type="ARBA" id="ARBA00023002"/>
    </source>
</evidence>
<dbReference type="PANTHER" id="PTHR48069:SF3">
    <property type="entry name" value="DIHYDROFOLATE REDUCTASE"/>
    <property type="match status" value="1"/>
</dbReference>
<evidence type="ECO:0000256" key="8">
    <source>
        <dbReference type="PIRNR" id="PIRNR000194"/>
    </source>
</evidence>
<dbReference type="PRINTS" id="PR00070">
    <property type="entry name" value="DHFR"/>
</dbReference>
<dbReference type="EC" id="1.5.1.3" evidence="3 8"/>
<dbReference type="GO" id="GO:0046654">
    <property type="term" value="P:tetrahydrofolate biosynthetic process"/>
    <property type="evidence" value="ECO:0007669"/>
    <property type="project" value="UniProtKB-UniPathway"/>
</dbReference>
<accession>A0A7Z2VGB0</accession>
<dbReference type="FunFam" id="3.40.430.10:FF:000001">
    <property type="entry name" value="Dihydrofolate reductase"/>
    <property type="match status" value="1"/>
</dbReference>
<keyword evidence="4 8" id="KW-0554">One-carbon metabolism</keyword>
<name>A0A7Z2VGB0_9BACL</name>
<comment type="similarity">
    <text evidence="2 8">Belongs to the dihydrofolate reductase family.</text>
</comment>
<dbReference type="GO" id="GO:0070401">
    <property type="term" value="F:NADP+ binding"/>
    <property type="evidence" value="ECO:0007669"/>
    <property type="project" value="UniProtKB-ARBA"/>
</dbReference>